<dbReference type="GO" id="GO:0008237">
    <property type="term" value="F:metallopeptidase activity"/>
    <property type="evidence" value="ECO:0007669"/>
    <property type="project" value="InterPro"/>
</dbReference>
<dbReference type="GO" id="GO:0005829">
    <property type="term" value="C:cytosol"/>
    <property type="evidence" value="ECO:0007669"/>
    <property type="project" value="TreeGrafter"/>
</dbReference>
<dbReference type="Pfam" id="PF19289">
    <property type="entry name" value="PmbA_TldD_3rd"/>
    <property type="match status" value="1"/>
</dbReference>
<dbReference type="GO" id="GO:0006508">
    <property type="term" value="P:proteolysis"/>
    <property type="evidence" value="ECO:0007669"/>
    <property type="project" value="InterPro"/>
</dbReference>
<dbReference type="Proteomes" id="UP001169242">
    <property type="component" value="Unassembled WGS sequence"/>
</dbReference>
<gene>
    <name evidence="3" type="ORF">PBV87_02465</name>
</gene>
<proteinExistence type="inferred from homology"/>
<dbReference type="SUPFAM" id="SSF111283">
    <property type="entry name" value="Putative modulator of DNA gyrase, PmbA/TldD"/>
    <property type="match status" value="1"/>
</dbReference>
<dbReference type="InterPro" id="IPR045569">
    <property type="entry name" value="Metalloprtase-TldD/E_C"/>
</dbReference>
<organism evidence="3 4">
    <name type="scientific">Holtiella tumoricola</name>
    <dbReference type="NCBI Taxonomy" id="3018743"/>
    <lineage>
        <taxon>Bacteria</taxon>
        <taxon>Bacillati</taxon>
        <taxon>Bacillota</taxon>
        <taxon>Clostridia</taxon>
        <taxon>Lachnospirales</taxon>
        <taxon>Cellulosilyticaceae</taxon>
        <taxon>Holtiella</taxon>
    </lineage>
</organism>
<reference evidence="3" key="1">
    <citation type="journal article" date="2023" name="Int. J. Syst. Evol. Microbiol.">
        <title>&lt;i&gt;Holtiella tumoricola&lt;/i&gt; gen. nov. sp. nov., isolated from a human clinical sample.</title>
        <authorList>
            <person name="Allen-Vercoe E."/>
            <person name="Daigneault M.C."/>
            <person name="Vancuren S.J."/>
            <person name="Cochrane K."/>
            <person name="O'Neal L.L."/>
            <person name="Sankaranarayanan K."/>
            <person name="Lawson P.A."/>
        </authorList>
    </citation>
    <scope>NUCLEOTIDE SEQUENCE</scope>
    <source>
        <strain evidence="3">CC70A</strain>
    </source>
</reference>
<sequence length="474" mass="52561">MKVEMSPYLKQVKPYLISLLNKLLEVYPYASILGTDAKGKSYRVSRAGTNIGNGMFDERGFVAKVYNGIGYSEYVFNEIDANSIDELLNQIMKVNKLPEDLSDNLTEGQYEKLEEESCTFSKAKEIDQHPRSLGDEKIIEILTALHSKGKSLDERVVDFRADFEYLEISKCFLSNNKDLEQSLMWSTGALMCMSDDGNKNNYHYKGFSGACGSELLNEMDSSVEEIVQIACELLHSEKMIPGTYDVICAPDVSGLIAHEAFGHGVEMDMFVKDRALAKEYIDEYVASPLVTMHDGAVGVENTGSYFFDDEGTLAQDIVIIDKGILKQGISDRLTSMKLGTIPTGNGRRESYERKAYTRMTNTYFKPGDSSLEEMIASIQDGYLLDASASGMEDPKNWGIQCMVSIAREIKDGKLTGKIFSPVVLTGYVPDLLKSISMVSKDLQLVGTGACGKGYKEWVKVSTGGPYIKTRVRLG</sequence>
<comment type="similarity">
    <text evidence="1">Belongs to the peptidase U62 family.</text>
</comment>
<evidence type="ECO:0000256" key="1">
    <source>
        <dbReference type="ARBA" id="ARBA00005836"/>
    </source>
</evidence>
<dbReference type="EMBL" id="JAQIFT010000012">
    <property type="protein sequence ID" value="MDA3730368.1"/>
    <property type="molecule type" value="Genomic_DNA"/>
</dbReference>
<accession>A0AA42IZS9</accession>
<keyword evidence="4" id="KW-1185">Reference proteome</keyword>
<evidence type="ECO:0000259" key="2">
    <source>
        <dbReference type="Pfam" id="PF19289"/>
    </source>
</evidence>
<dbReference type="InterPro" id="IPR036059">
    <property type="entry name" value="TldD/PmbA_sf"/>
</dbReference>
<name>A0AA42IZS9_9FIRM</name>
<dbReference type="PANTHER" id="PTHR30624">
    <property type="entry name" value="UNCHARACTERIZED PROTEIN TLDD AND PMBA"/>
    <property type="match status" value="1"/>
</dbReference>
<dbReference type="InterPro" id="IPR051463">
    <property type="entry name" value="Peptidase_U62_metallo"/>
</dbReference>
<protein>
    <submittedName>
        <fullName evidence="3">TldD/PmbA family protein</fullName>
    </submittedName>
</protein>
<dbReference type="AlphaFoldDB" id="A0AA42IZS9"/>
<feature type="domain" description="Metalloprotease TldD/E C-terminal" evidence="2">
    <location>
        <begin position="241"/>
        <end position="468"/>
    </location>
</feature>
<evidence type="ECO:0000313" key="3">
    <source>
        <dbReference type="EMBL" id="MDA3730368.1"/>
    </source>
</evidence>
<evidence type="ECO:0000313" key="4">
    <source>
        <dbReference type="Proteomes" id="UP001169242"/>
    </source>
</evidence>
<comment type="caution">
    <text evidence="3">The sequence shown here is derived from an EMBL/GenBank/DDBJ whole genome shotgun (WGS) entry which is preliminary data.</text>
</comment>
<dbReference type="PANTHER" id="PTHR30624:SF4">
    <property type="entry name" value="METALLOPROTEASE TLDD"/>
    <property type="match status" value="1"/>
</dbReference>